<feature type="region of interest" description="Disordered" evidence="1">
    <location>
        <begin position="397"/>
        <end position="461"/>
    </location>
</feature>
<sequence length="737" mass="72068">MDGAAGVAPVHDGEAATAALEASAATPMHGAAAPAAPRHVFPCDGCDAAPPTGGDVRAGASREAHAGKGDALATSAAATAAASGVTYASRHNAGATVRVAGRPPSAPTTAAPGVVGDLRVAVPGGPTRGARETARAAAAAVPRVFPPGAGIGADVPWAVDAPPPGADVPPLCVATDGGGAARFALPAEACVRPRVPPASRRRRAGQPAAAGALPPPRSAPQAQTAASLMPGQARDTVFGRTAPTCLVAPFAGHVAEFARVGETVIPARAKCGRDMRGERTVPPVRADSDVGTDDTAVASVGGRALAPPPPPPDPKAGAAPVVAGMLAGAAARPRRAAGGGAAGGGHHDLPAQRAAAAGAACPSAVLAAGVGGIPQPTPAPAAISLSSAASGVAQAVTLPRRSGGGDDRPWTVVPRRGRRRGARPSPAASPPAVAPPAENAPPLAALPAAARPPSPPGPPVSAAMAVVPSAADPPLARAAVPPVPPPHPPMGASAAVVVARSAAAVAALTMPTRAARRRPAPPTLLTLHVSGVSRAERTRSLRGLVAAAAAVRPAAIVDVDRFGSTAAVTLVAAAAEAFRAGLADPRAASTLRVVAAAAPWSPAFLGGRRRAQLAAPGAAAIEAAERCLGRLDAKQVQVAARVGMPPPLRAALADHVAAQRAACARALATLRAVPSAPPTPADWAPPRGGTAPTVADPATPPDPHRRGSVRGRPTHGGCPARRRRAQAAAPRATRGRL</sequence>
<feature type="compositionally biased region" description="Low complexity" evidence="1">
    <location>
        <begin position="726"/>
        <end position="737"/>
    </location>
</feature>
<dbReference type="AlphaFoldDB" id="A0A1X6NXT6"/>
<evidence type="ECO:0000313" key="2">
    <source>
        <dbReference type="EMBL" id="OSX73355.1"/>
    </source>
</evidence>
<feature type="compositionally biased region" description="Pro residues" evidence="1">
    <location>
        <begin position="450"/>
        <end position="459"/>
    </location>
</feature>
<accession>A0A1X6NXT6</accession>
<keyword evidence="3" id="KW-1185">Reference proteome</keyword>
<dbReference type="EMBL" id="KV919001">
    <property type="protein sequence ID" value="OSX73355.1"/>
    <property type="molecule type" value="Genomic_DNA"/>
</dbReference>
<name>A0A1X6NXT6_PORUM</name>
<organism evidence="2 3">
    <name type="scientific">Porphyra umbilicalis</name>
    <name type="common">Purple laver</name>
    <name type="synonym">Red alga</name>
    <dbReference type="NCBI Taxonomy" id="2786"/>
    <lineage>
        <taxon>Eukaryota</taxon>
        <taxon>Rhodophyta</taxon>
        <taxon>Bangiophyceae</taxon>
        <taxon>Bangiales</taxon>
        <taxon>Bangiaceae</taxon>
        <taxon>Porphyra</taxon>
    </lineage>
</organism>
<feature type="compositionally biased region" description="Low complexity" evidence="1">
    <location>
        <begin position="435"/>
        <end position="449"/>
    </location>
</feature>
<reference evidence="2 3" key="1">
    <citation type="submission" date="2017-03" db="EMBL/GenBank/DDBJ databases">
        <title>WGS assembly of Porphyra umbilicalis.</title>
        <authorList>
            <person name="Brawley S.H."/>
            <person name="Blouin N.A."/>
            <person name="Ficko-Blean E."/>
            <person name="Wheeler G.L."/>
            <person name="Lohr M."/>
            <person name="Goodson H.V."/>
            <person name="Jenkins J.W."/>
            <person name="Blaby-Haas C.E."/>
            <person name="Helliwell K.E."/>
            <person name="Chan C."/>
            <person name="Marriage T."/>
            <person name="Bhattacharya D."/>
            <person name="Klein A.S."/>
            <person name="Badis Y."/>
            <person name="Brodie J."/>
            <person name="Cao Y."/>
            <person name="Collen J."/>
            <person name="Dittami S.M."/>
            <person name="Gachon C.M."/>
            <person name="Green B.R."/>
            <person name="Karpowicz S."/>
            <person name="Kim J.W."/>
            <person name="Kudahl U."/>
            <person name="Lin S."/>
            <person name="Michel G."/>
            <person name="Mittag M."/>
            <person name="Olson B.J."/>
            <person name="Pangilinan J."/>
            <person name="Peng Y."/>
            <person name="Qiu H."/>
            <person name="Shu S."/>
            <person name="Singer J.T."/>
            <person name="Smith A.G."/>
            <person name="Sprecher B.N."/>
            <person name="Wagner V."/>
            <person name="Wang W."/>
            <person name="Wang Z.-Y."/>
            <person name="Yan J."/>
            <person name="Yarish C."/>
            <person name="Zoeuner-Riek S."/>
            <person name="Zhuang Y."/>
            <person name="Zou Y."/>
            <person name="Lindquist E.A."/>
            <person name="Grimwood J."/>
            <person name="Barry K."/>
            <person name="Rokhsar D.S."/>
            <person name="Schmutz J."/>
            <person name="Stiller J.W."/>
            <person name="Grossman A.R."/>
            <person name="Prochnik S.E."/>
        </authorList>
    </citation>
    <scope>NUCLEOTIDE SEQUENCE [LARGE SCALE GENOMIC DNA]</scope>
    <source>
        <strain evidence="2">4086291</strain>
    </source>
</reference>
<protein>
    <submittedName>
        <fullName evidence="2">Uncharacterized protein</fullName>
    </submittedName>
</protein>
<gene>
    <name evidence="2" type="ORF">BU14_0354s0004</name>
</gene>
<proteinExistence type="predicted"/>
<evidence type="ECO:0000313" key="3">
    <source>
        <dbReference type="Proteomes" id="UP000218209"/>
    </source>
</evidence>
<evidence type="ECO:0000256" key="1">
    <source>
        <dbReference type="SAM" id="MobiDB-lite"/>
    </source>
</evidence>
<feature type="region of interest" description="Disordered" evidence="1">
    <location>
        <begin position="194"/>
        <end position="229"/>
    </location>
</feature>
<dbReference type="Proteomes" id="UP000218209">
    <property type="component" value="Unassembled WGS sequence"/>
</dbReference>
<feature type="region of interest" description="Disordered" evidence="1">
    <location>
        <begin position="674"/>
        <end position="737"/>
    </location>
</feature>